<dbReference type="EMBL" id="JNVN01001702">
    <property type="protein sequence ID" value="KHJ32955.1"/>
    <property type="molecule type" value="Genomic_DNA"/>
</dbReference>
<feature type="region of interest" description="Disordered" evidence="1">
    <location>
        <begin position="400"/>
        <end position="446"/>
    </location>
</feature>
<dbReference type="AlphaFoldDB" id="A0A0B1P6H8"/>
<reference evidence="2 3" key="1">
    <citation type="journal article" date="2014" name="BMC Genomics">
        <title>Adaptive genomic structural variation in the grape powdery mildew pathogen, Erysiphe necator.</title>
        <authorList>
            <person name="Jones L."/>
            <person name="Riaz S."/>
            <person name="Morales-Cruz A."/>
            <person name="Amrine K.C."/>
            <person name="McGuire B."/>
            <person name="Gubler W.D."/>
            <person name="Walker M.A."/>
            <person name="Cantu D."/>
        </authorList>
    </citation>
    <scope>NUCLEOTIDE SEQUENCE [LARGE SCALE GENOMIC DNA]</scope>
    <source>
        <strain evidence="3">c</strain>
    </source>
</reference>
<gene>
    <name evidence="2" type="ORF">EV44_g6224</name>
</gene>
<proteinExistence type="predicted"/>
<accession>A0A0B1P6H8</accession>
<feature type="compositionally biased region" description="Basic and acidic residues" evidence="1">
    <location>
        <begin position="406"/>
        <end position="417"/>
    </location>
</feature>
<evidence type="ECO:0000256" key="1">
    <source>
        <dbReference type="SAM" id="MobiDB-lite"/>
    </source>
</evidence>
<name>A0A0B1P6H8_UNCNE</name>
<dbReference type="HOGENOM" id="CLU_412884_0_0_1"/>
<dbReference type="Proteomes" id="UP000030854">
    <property type="component" value="Unassembled WGS sequence"/>
</dbReference>
<organism evidence="2 3">
    <name type="scientific">Uncinula necator</name>
    <name type="common">Grape powdery mildew</name>
    <dbReference type="NCBI Taxonomy" id="52586"/>
    <lineage>
        <taxon>Eukaryota</taxon>
        <taxon>Fungi</taxon>
        <taxon>Dikarya</taxon>
        <taxon>Ascomycota</taxon>
        <taxon>Pezizomycotina</taxon>
        <taxon>Leotiomycetes</taxon>
        <taxon>Erysiphales</taxon>
        <taxon>Erysiphaceae</taxon>
        <taxon>Erysiphe</taxon>
    </lineage>
</organism>
<feature type="compositionally biased region" description="Low complexity" evidence="1">
    <location>
        <begin position="63"/>
        <end position="81"/>
    </location>
</feature>
<comment type="caution">
    <text evidence="2">The sequence shown here is derived from an EMBL/GenBank/DDBJ whole genome shotgun (WGS) entry which is preliminary data.</text>
</comment>
<evidence type="ECO:0000313" key="2">
    <source>
        <dbReference type="EMBL" id="KHJ32955.1"/>
    </source>
</evidence>
<sequence>MDIQSKHRCIKQTENLSTQKRLLNMSPGSTKVSPRRVLITTPKTGSSIADRGHTPSSIPRMKSTPSFISSRRSSSKALRNSNKPFKDCGRKISCKISNSNDEGNNSQPIFTKNRTSTNPTRPKSSPIQNHKQIQALTNSNTSICTPRLNPRKLRKPINLDIFRPRSQQKIPIRRCNVKNRDISSTSYCKDRSEFPDWEFIDWPWVTPYAPIDQLTLLSDIKHFNIFLGPRPKIFTPLRPWVPTFPPHTFRSTINVTQKIQDVPVQGPALHDYKNGLDQYSTPTVNQALPNDDSFGTRHNLYLKNPASLRFLLPNDKTASKNAMWDPAVILLGPSHTLQNENHVKTTDHLEGSSSNHACGEHCSKALKQCTKEIINCVSKMRRQDEILLQEVLQAFLDSKNNSSSHNEYRNDSDEKTKTKWRRSSKRSLNPDVPDFHPKTNNTSDGYTEIERSPLLQTTNVNRLPLKEAPSHRQFKESMGILTPQVKPQLLSTKNKSNRNEIKSSLYPYHEKASSDRENDIEEMLMETCLKKIQALESEAQYYSGGANGMLHNYQFSPKNLSFSTGSISDLLNDIEVDDDHVPGRVANAMEQNWAAQMLEKFRSKYPMTGTVKSGPVMDMKKKLFCDQQQRLEYLLLQRKENNIYRKQIYNMVPSEATSWDKCYKA</sequence>
<keyword evidence="3" id="KW-1185">Reference proteome</keyword>
<feature type="region of interest" description="Disordered" evidence="1">
    <location>
        <begin position="96"/>
        <end position="129"/>
    </location>
</feature>
<protein>
    <submittedName>
        <fullName evidence="2">Uncharacterized protein</fullName>
    </submittedName>
</protein>
<evidence type="ECO:0000313" key="3">
    <source>
        <dbReference type="Proteomes" id="UP000030854"/>
    </source>
</evidence>
<feature type="region of interest" description="Disordered" evidence="1">
    <location>
        <begin position="44"/>
        <end position="84"/>
    </location>
</feature>